<feature type="region of interest" description="Disordered" evidence="7">
    <location>
        <begin position="684"/>
        <end position="713"/>
    </location>
</feature>
<feature type="region of interest" description="Disordered" evidence="7">
    <location>
        <begin position="327"/>
        <end position="372"/>
    </location>
</feature>
<dbReference type="GO" id="GO:0032922">
    <property type="term" value="P:circadian regulation of gene expression"/>
    <property type="evidence" value="ECO:0007669"/>
    <property type="project" value="TreeGrafter"/>
</dbReference>
<keyword evidence="5" id="KW-0539">Nucleus</keyword>
<dbReference type="InterPro" id="IPR050760">
    <property type="entry name" value="Period_circadian_regulator"/>
</dbReference>
<dbReference type="AlphaFoldDB" id="A0AAJ6YCQ0"/>
<feature type="region of interest" description="Disordered" evidence="7">
    <location>
        <begin position="244"/>
        <end position="300"/>
    </location>
</feature>
<evidence type="ECO:0000256" key="5">
    <source>
        <dbReference type="ARBA" id="ARBA00023242"/>
    </source>
</evidence>
<accession>A0AAJ6YCQ0</accession>
<dbReference type="GO" id="GO:0000122">
    <property type="term" value="P:negative regulation of transcription by RNA polymerase II"/>
    <property type="evidence" value="ECO:0007669"/>
    <property type="project" value="TreeGrafter"/>
</dbReference>
<organism evidence="9 10">
    <name type="scientific">Ceratosolen solmsi marchali</name>
    <dbReference type="NCBI Taxonomy" id="326594"/>
    <lineage>
        <taxon>Eukaryota</taxon>
        <taxon>Metazoa</taxon>
        <taxon>Ecdysozoa</taxon>
        <taxon>Arthropoda</taxon>
        <taxon>Hexapoda</taxon>
        <taxon>Insecta</taxon>
        <taxon>Pterygota</taxon>
        <taxon>Neoptera</taxon>
        <taxon>Endopterygota</taxon>
        <taxon>Hymenoptera</taxon>
        <taxon>Apocrita</taxon>
        <taxon>Proctotrupomorpha</taxon>
        <taxon>Chalcidoidea</taxon>
        <taxon>Agaonidae</taxon>
        <taxon>Agaoninae</taxon>
        <taxon>Ceratosolen</taxon>
    </lineage>
</organism>
<name>A0AAJ6YCQ0_9HYME</name>
<dbReference type="CDD" id="cd00130">
    <property type="entry name" value="PAS"/>
    <property type="match status" value="1"/>
</dbReference>
<keyword evidence="9" id="KW-1185">Reference proteome</keyword>
<comment type="subcellular location">
    <subcellularLocation>
        <location evidence="1">Nucleus</location>
    </subcellularLocation>
</comment>
<dbReference type="PANTHER" id="PTHR11269">
    <property type="entry name" value="PERIOD CIRCADIAN PROTEIN"/>
    <property type="match status" value="1"/>
</dbReference>
<evidence type="ECO:0000256" key="2">
    <source>
        <dbReference type="ARBA" id="ARBA00022553"/>
    </source>
</evidence>
<evidence type="ECO:0000256" key="3">
    <source>
        <dbReference type="ARBA" id="ARBA00022737"/>
    </source>
</evidence>
<proteinExistence type="predicted"/>
<protein>
    <recommendedName>
        <fullName evidence="6">Period circadian protein</fullName>
    </recommendedName>
</protein>
<evidence type="ECO:0000256" key="1">
    <source>
        <dbReference type="ARBA" id="ARBA00004123"/>
    </source>
</evidence>
<dbReference type="InterPro" id="IPR022728">
    <property type="entry name" value="Period_circadian-like_C"/>
</dbReference>
<feature type="domain" description="Period circadian-like C-terminal" evidence="8">
    <location>
        <begin position="641"/>
        <end position="777"/>
    </location>
</feature>
<dbReference type="Proteomes" id="UP000695007">
    <property type="component" value="Unplaced"/>
</dbReference>
<sequence>MIDRSLFDFYYPEDLPLIKEIYKIVINLESKTFKSKPYRFMIQNGSFVVLETEWSSFINPWTKSVEFVVGQHKVREGPVDPDIFHPPGNRRNDLLANISDEVMKEAQIIQKEIVSLLVEDVQRKLPSKATDFELLSKKKELKSFAQYILQEIKSPATIKDQMALHDRSFSESSDLLLQGHDSVMLGEISPHHEYLDSKSSTETPPSYNQLNYQDNIERFFNRSIGVSVNNRPYASDEDILHSSENSSDALGKNNSSGPELKCSFSTNESGNSGSAENLSSESTNQQSFGSRGETSNATSNDKLLILTESLLYKHNEDMEKLMLQKHCEQKKGDKRNNSTSLNDHKAKAEQPTLRCGASNKNRSRLKRSGGPIGETDNNIKVLKYDNSVKELQSVGTVLESLNTKPNVTTIDTSPITTQNCPKTNAWTPNSVIMPSTTTIAQQRFTTTNAYCQGVSRFPTLPQWFPVYYLPLPQIRDIPSSSIIPQEHPGPPSPINQFIPYSRDIVADFFPVTYTMPSVIYPPIVGAHTPPTMMCRPFPFIVPETTATPLSDTCPTTAHLTTMTTTSTATATVDNSFDPKQPVSRETSIKAEPGSIITISESSKKVFFTPMIAYRRRTKIFSPSEIVSSSLSNGGESFGIIDESTTIDTKDNYIRYDKVNDSSSFSNSLNKSYDSSSNTEHWHGLSSFERQKSNESSDNQTFKTSGMTRKEPPWIEGIPLTSELINQYQMKTKPLHDVLKTDLEFLSQSKQSNLVNDQLRQLYLDIDLKNFSSNLLLEDPGTSSANEDSSDESHSLGTLNSSCLVIAGSPLSTTTPWSALHEKNKCDL</sequence>
<dbReference type="InterPro" id="IPR035965">
    <property type="entry name" value="PAS-like_dom_sf"/>
</dbReference>
<dbReference type="KEGG" id="csol:105360435"/>
<dbReference type="GO" id="GO:0043153">
    <property type="term" value="P:entrainment of circadian clock by photoperiod"/>
    <property type="evidence" value="ECO:0007669"/>
    <property type="project" value="TreeGrafter"/>
</dbReference>
<keyword evidence="2" id="KW-0597">Phosphoprotein</keyword>
<dbReference type="GeneID" id="105360435"/>
<dbReference type="Gene3D" id="3.30.450.20">
    <property type="entry name" value="PAS domain"/>
    <property type="match status" value="1"/>
</dbReference>
<dbReference type="InterPro" id="IPR000014">
    <property type="entry name" value="PAS"/>
</dbReference>
<gene>
    <name evidence="10" type="primary">LOC105360435</name>
</gene>
<dbReference type="GO" id="GO:0000976">
    <property type="term" value="F:transcription cis-regulatory region binding"/>
    <property type="evidence" value="ECO:0007669"/>
    <property type="project" value="TreeGrafter"/>
</dbReference>
<keyword evidence="4" id="KW-0090">Biological rhythms</keyword>
<reference evidence="10" key="1">
    <citation type="submission" date="2025-08" db="UniProtKB">
        <authorList>
            <consortium name="RefSeq"/>
        </authorList>
    </citation>
    <scope>IDENTIFICATION</scope>
</reference>
<feature type="compositionally biased region" description="Basic and acidic residues" evidence="7">
    <location>
        <begin position="327"/>
        <end position="348"/>
    </location>
</feature>
<dbReference type="SUPFAM" id="SSF55785">
    <property type="entry name" value="PYP-like sensor domain (PAS domain)"/>
    <property type="match status" value="1"/>
</dbReference>
<dbReference type="PANTHER" id="PTHR11269:SF16">
    <property type="entry name" value="PERIOD CIRCADIAN PROTEIN"/>
    <property type="match status" value="1"/>
</dbReference>
<evidence type="ECO:0000313" key="9">
    <source>
        <dbReference type="Proteomes" id="UP000695007"/>
    </source>
</evidence>
<dbReference type="GO" id="GO:0005634">
    <property type="term" value="C:nucleus"/>
    <property type="evidence" value="ECO:0007669"/>
    <property type="project" value="UniProtKB-SubCell"/>
</dbReference>
<keyword evidence="3" id="KW-0677">Repeat</keyword>
<dbReference type="GO" id="GO:0001222">
    <property type="term" value="F:transcription corepressor binding"/>
    <property type="evidence" value="ECO:0007669"/>
    <property type="project" value="TreeGrafter"/>
</dbReference>
<evidence type="ECO:0000256" key="6">
    <source>
        <dbReference type="ARBA" id="ARBA00040849"/>
    </source>
</evidence>
<dbReference type="RefSeq" id="XP_011495631.1">
    <property type="nucleotide sequence ID" value="XM_011497329.1"/>
</dbReference>
<evidence type="ECO:0000313" key="10">
    <source>
        <dbReference type="RefSeq" id="XP_011495631.1"/>
    </source>
</evidence>
<dbReference type="Pfam" id="PF14598">
    <property type="entry name" value="PAS_11"/>
    <property type="match status" value="1"/>
</dbReference>
<evidence type="ECO:0000256" key="4">
    <source>
        <dbReference type="ARBA" id="ARBA00023108"/>
    </source>
</evidence>
<evidence type="ECO:0000259" key="8">
    <source>
        <dbReference type="Pfam" id="PF12114"/>
    </source>
</evidence>
<dbReference type="GO" id="GO:0005737">
    <property type="term" value="C:cytoplasm"/>
    <property type="evidence" value="ECO:0007669"/>
    <property type="project" value="TreeGrafter"/>
</dbReference>
<evidence type="ECO:0000256" key="7">
    <source>
        <dbReference type="SAM" id="MobiDB-lite"/>
    </source>
</evidence>
<dbReference type="Pfam" id="PF12114">
    <property type="entry name" value="Period_C"/>
    <property type="match status" value="1"/>
</dbReference>
<feature type="compositionally biased region" description="Polar residues" evidence="7">
    <location>
        <begin position="695"/>
        <end position="706"/>
    </location>
</feature>